<protein>
    <submittedName>
        <fullName evidence="1">Uncharacterized protein</fullName>
    </submittedName>
</protein>
<sequence>MDTRFLLPIQRSCKLHLMLVFMATTTLICF</sequence>
<accession>A0A7J9GAD4</accession>
<reference evidence="1 2" key="1">
    <citation type="journal article" date="2019" name="Genome Biol. Evol.">
        <title>Insights into the evolution of the New World diploid cottons (Gossypium, subgenus Houzingenia) based on genome sequencing.</title>
        <authorList>
            <person name="Grover C.E."/>
            <person name="Arick M.A. 2nd"/>
            <person name="Thrash A."/>
            <person name="Conover J.L."/>
            <person name="Sanders W.S."/>
            <person name="Peterson D.G."/>
            <person name="Frelichowski J.E."/>
            <person name="Scheffler J.A."/>
            <person name="Scheffler B.E."/>
            <person name="Wendel J.F."/>
        </authorList>
    </citation>
    <scope>NUCLEOTIDE SEQUENCE [LARGE SCALE GENOMIC DNA]</scope>
    <source>
        <strain evidence="1">0</strain>
        <tissue evidence="1">Leaf</tissue>
    </source>
</reference>
<evidence type="ECO:0000313" key="2">
    <source>
        <dbReference type="Proteomes" id="UP000593560"/>
    </source>
</evidence>
<keyword evidence="2" id="KW-1185">Reference proteome</keyword>
<gene>
    <name evidence="1" type="ORF">Gohar_018836</name>
</gene>
<dbReference type="EMBL" id="JABFAD010000003">
    <property type="protein sequence ID" value="MBA0794513.1"/>
    <property type="molecule type" value="Genomic_DNA"/>
</dbReference>
<proteinExistence type="predicted"/>
<dbReference type="AlphaFoldDB" id="A0A7J9GAD4"/>
<organism evidence="1 2">
    <name type="scientific">Gossypium harknessii</name>
    <dbReference type="NCBI Taxonomy" id="34285"/>
    <lineage>
        <taxon>Eukaryota</taxon>
        <taxon>Viridiplantae</taxon>
        <taxon>Streptophyta</taxon>
        <taxon>Embryophyta</taxon>
        <taxon>Tracheophyta</taxon>
        <taxon>Spermatophyta</taxon>
        <taxon>Magnoliopsida</taxon>
        <taxon>eudicotyledons</taxon>
        <taxon>Gunneridae</taxon>
        <taxon>Pentapetalae</taxon>
        <taxon>rosids</taxon>
        <taxon>malvids</taxon>
        <taxon>Malvales</taxon>
        <taxon>Malvaceae</taxon>
        <taxon>Malvoideae</taxon>
        <taxon>Gossypium</taxon>
    </lineage>
</organism>
<comment type="caution">
    <text evidence="1">The sequence shown here is derived from an EMBL/GenBank/DDBJ whole genome shotgun (WGS) entry which is preliminary data.</text>
</comment>
<name>A0A7J9GAD4_9ROSI</name>
<dbReference type="Proteomes" id="UP000593560">
    <property type="component" value="Unassembled WGS sequence"/>
</dbReference>
<evidence type="ECO:0000313" key="1">
    <source>
        <dbReference type="EMBL" id="MBA0794513.1"/>
    </source>
</evidence>